<evidence type="ECO:0008006" key="3">
    <source>
        <dbReference type="Google" id="ProtNLM"/>
    </source>
</evidence>
<dbReference type="EMBL" id="FNRF01000001">
    <property type="protein sequence ID" value="SEA09301.1"/>
    <property type="molecule type" value="Genomic_DNA"/>
</dbReference>
<dbReference type="RefSeq" id="WP_074760170.1">
    <property type="nucleotide sequence ID" value="NZ_FNRF01000001.1"/>
</dbReference>
<protein>
    <recommendedName>
        <fullName evidence="3">DUF2851 domain-containing protein</fullName>
    </recommendedName>
</protein>
<accession>A0A1H3YDZ1</accession>
<organism evidence="1 2">
    <name type="scientific">Xylanibacter ruminicola</name>
    <name type="common">Prevotella ruminicola</name>
    <dbReference type="NCBI Taxonomy" id="839"/>
    <lineage>
        <taxon>Bacteria</taxon>
        <taxon>Pseudomonadati</taxon>
        <taxon>Bacteroidota</taxon>
        <taxon>Bacteroidia</taxon>
        <taxon>Bacteroidales</taxon>
        <taxon>Prevotellaceae</taxon>
        <taxon>Xylanibacter</taxon>
    </lineage>
</organism>
<name>A0A1H3YDZ1_XYLRU</name>
<dbReference type="InterPro" id="IPR021272">
    <property type="entry name" value="DUF2851"/>
</dbReference>
<gene>
    <name evidence="1" type="ORF">SAMN05216462_0597</name>
</gene>
<evidence type="ECO:0000313" key="2">
    <source>
        <dbReference type="Proteomes" id="UP000182257"/>
    </source>
</evidence>
<dbReference type="OrthoDB" id="1005072at2"/>
<evidence type="ECO:0000313" key="1">
    <source>
        <dbReference type="EMBL" id="SEA09301.1"/>
    </source>
</evidence>
<proteinExistence type="predicted"/>
<dbReference type="AlphaFoldDB" id="A0A1H3YDZ1"/>
<sequence>MEQLLHYTWKLKLFPLKELLTSDGMLVEVIDPGKHNSDAGPDFVNAKVRINGTMWAGNVEIHDKSSDWYVHGHDKNSDYDNVILHVAKVLDTEVMKSNGQYVPQLQLDVPPHVQVHYDELRQTEEYPACYKVIPDLPSLTIHSWMAALQVERLERKTADILKRVERCNGSWEDGYFTTLARNYGFGINGDVFEQWAQNVPLSAVAHHRDDLFQIEAIFFGQAGLLELDAVPECYQKDALNDGYFARLRNEYQYLAHKFSMKPIDFRLWRFLRLRPQNFPHIRLAQLANLYYQQKAGLSQLIECETLDELKHVLSSQVTPYWETHYTFGSESAKNAKHLSVGSINLLMINTAIPMLFAYGRHQSKEVLCDRAFEFLEQLKAENNHIIRMWQQVGLPVKSAGDSQALIQLKKEYCDKKDCLRCRFGYEYLKRK</sequence>
<reference evidence="1 2" key="1">
    <citation type="submission" date="2016-10" db="EMBL/GenBank/DDBJ databases">
        <authorList>
            <person name="de Groot N.N."/>
        </authorList>
    </citation>
    <scope>NUCLEOTIDE SEQUENCE [LARGE SCALE GENOMIC DNA]</scope>
    <source>
        <strain evidence="1 2">D31d</strain>
    </source>
</reference>
<dbReference type="Proteomes" id="UP000182257">
    <property type="component" value="Unassembled WGS sequence"/>
</dbReference>
<dbReference type="Pfam" id="PF11013">
    <property type="entry name" value="DUF2851"/>
    <property type="match status" value="1"/>
</dbReference>